<dbReference type="Proteomes" id="UP000034681">
    <property type="component" value="Unassembled WGS sequence"/>
</dbReference>
<evidence type="ECO:0000259" key="1">
    <source>
        <dbReference type="PROSITE" id="PS50268"/>
    </source>
</evidence>
<accession>A0A0M2PU56</accession>
<dbReference type="Gene3D" id="2.60.40.60">
    <property type="entry name" value="Cadherins"/>
    <property type="match status" value="1"/>
</dbReference>
<name>A0A0M2PU56_PROHO</name>
<comment type="caution">
    <text evidence="2">The sequence shown here is derived from an EMBL/GenBank/DDBJ whole genome shotgun (WGS) entry which is preliminary data.</text>
</comment>
<dbReference type="STRING" id="317619.GCA_000332315_02651"/>
<dbReference type="GO" id="GO:0016020">
    <property type="term" value="C:membrane"/>
    <property type="evidence" value="ECO:0007669"/>
    <property type="project" value="InterPro"/>
</dbReference>
<dbReference type="OrthoDB" id="531718at2"/>
<protein>
    <recommendedName>
        <fullName evidence="1">Cadherin domain-containing protein</fullName>
    </recommendedName>
</protein>
<keyword evidence="3" id="KW-1185">Reference proteome</keyword>
<evidence type="ECO:0000313" key="2">
    <source>
        <dbReference type="EMBL" id="KKI98188.1"/>
    </source>
</evidence>
<dbReference type="EMBL" id="AJTX02000010">
    <property type="protein sequence ID" value="KKI98188.1"/>
    <property type="molecule type" value="Genomic_DNA"/>
</dbReference>
<dbReference type="SUPFAM" id="SSF49313">
    <property type="entry name" value="Cadherin-like"/>
    <property type="match status" value="1"/>
</dbReference>
<evidence type="ECO:0000313" key="3">
    <source>
        <dbReference type="Proteomes" id="UP000034681"/>
    </source>
</evidence>
<dbReference type="eggNOG" id="COG5276">
    <property type="taxonomic scope" value="Bacteria"/>
</dbReference>
<dbReference type="GO" id="GO:0007156">
    <property type="term" value="P:homophilic cell adhesion via plasma membrane adhesion molecules"/>
    <property type="evidence" value="ECO:0007669"/>
    <property type="project" value="InterPro"/>
</dbReference>
<organism evidence="2 3">
    <name type="scientific">Prochlorothrix hollandica PCC 9006 = CALU 1027</name>
    <dbReference type="NCBI Taxonomy" id="317619"/>
    <lineage>
        <taxon>Bacteria</taxon>
        <taxon>Bacillati</taxon>
        <taxon>Cyanobacteriota</taxon>
        <taxon>Cyanophyceae</taxon>
        <taxon>Prochlorotrichales</taxon>
        <taxon>Prochlorotrichaceae</taxon>
        <taxon>Prochlorothrix</taxon>
    </lineage>
</organism>
<dbReference type="eggNOG" id="COG2931">
    <property type="taxonomic scope" value="Bacteria"/>
</dbReference>
<gene>
    <name evidence="2" type="ORF">PROH_21160</name>
</gene>
<proteinExistence type="predicted"/>
<dbReference type="AlphaFoldDB" id="A0A0M2PU56"/>
<dbReference type="Pfam" id="PF13448">
    <property type="entry name" value="DUF4114"/>
    <property type="match status" value="1"/>
</dbReference>
<dbReference type="GO" id="GO:0005509">
    <property type="term" value="F:calcium ion binding"/>
    <property type="evidence" value="ECO:0007669"/>
    <property type="project" value="InterPro"/>
</dbReference>
<feature type="domain" description="Cadherin" evidence="1">
    <location>
        <begin position="10"/>
        <end position="117"/>
    </location>
</feature>
<dbReference type="CDD" id="cd11304">
    <property type="entry name" value="Cadherin_repeat"/>
    <property type="match status" value="1"/>
</dbReference>
<sequence length="531" mass="53984">MLDADEIPPTVAAQSFSYAENQATNYAIGTVAATDATGVTGFAIVSGNADGFFAINSSGNLTLTAAGAAAAAASNDFETTPNSFTLGITASDAAGNTSTATDVTIDVTDVIASFRDFTQSGTEDTEVSFVARDFFTDNDDNDPLRSLNVTVIPTLGVLSLSGAALTVGQMLQATDLDNLKYTPTNADTNNSGGTDSFEVTTTDGLQTSVVTLNILPVNDAPSFTLSTTDLTGVPGDTVSLAAFATDISVGPANESSQTATFTLTTDNNSFFSTLPSLTADGILTYALAAGATGSATVNVVLQDNGGTANGGVDTSISQSFKITSGGATLQLDFGISSESATGSEISNGLILGTADDFTPELPTNVFQQVEAAYDNLIGFYEVTGIAGGIDTDGDGVADLTPGQSGYARAALVGRLQNASIRSGAINTNGIGDNVIFVGGKFYAPFVIANGGAGGFDGFLRAEDAEGGTFNNAATSDNDAVMYFSYIGANPDGVAHLKNLGNGLFGFEDLPGNRGISDNDFNDAIFGFSNVR</sequence>
<reference evidence="2" key="1">
    <citation type="submission" date="2012-04" db="EMBL/GenBank/DDBJ databases">
        <authorList>
            <person name="Borisov I.G."/>
            <person name="Ivanikova N.V."/>
            <person name="Pinevich A.V."/>
        </authorList>
    </citation>
    <scope>NUCLEOTIDE SEQUENCE [LARGE SCALE GENOMIC DNA]</scope>
    <source>
        <strain evidence="2">CALU 1027</strain>
    </source>
</reference>
<dbReference type="RefSeq" id="WP_017712976.1">
    <property type="nucleotide sequence ID" value="NZ_KB235938.1"/>
</dbReference>
<dbReference type="InterPro" id="IPR025193">
    <property type="entry name" value="DUF4114"/>
</dbReference>
<dbReference type="PROSITE" id="PS50268">
    <property type="entry name" value="CADHERIN_2"/>
    <property type="match status" value="1"/>
</dbReference>
<dbReference type="eggNOG" id="COG5164">
    <property type="taxonomic scope" value="Bacteria"/>
</dbReference>
<dbReference type="InterPro" id="IPR002126">
    <property type="entry name" value="Cadherin-like_dom"/>
</dbReference>
<dbReference type="InterPro" id="IPR015919">
    <property type="entry name" value="Cadherin-like_sf"/>
</dbReference>